<feature type="region of interest" description="Disordered" evidence="1">
    <location>
        <begin position="138"/>
        <end position="161"/>
    </location>
</feature>
<dbReference type="AlphaFoldDB" id="A0A8X6HLP5"/>
<reference evidence="3" key="1">
    <citation type="submission" date="2020-07" db="EMBL/GenBank/DDBJ databases">
        <title>Multicomponent nature underlies the extraordinary mechanical properties of spider dragline silk.</title>
        <authorList>
            <person name="Kono N."/>
            <person name="Nakamura H."/>
            <person name="Mori M."/>
            <person name="Yoshida Y."/>
            <person name="Ohtoshi R."/>
            <person name="Malay A.D."/>
            <person name="Moran D.A.P."/>
            <person name="Tomita M."/>
            <person name="Numata K."/>
            <person name="Arakawa K."/>
        </authorList>
    </citation>
    <scope>NUCLEOTIDE SEQUENCE</scope>
</reference>
<keyword evidence="2" id="KW-0812">Transmembrane</keyword>
<accession>A0A8X6HLP5</accession>
<evidence type="ECO:0000313" key="3">
    <source>
        <dbReference type="EMBL" id="GFR05494.1"/>
    </source>
</evidence>
<comment type="caution">
    <text evidence="3">The sequence shown here is derived from an EMBL/GenBank/DDBJ whole genome shotgun (WGS) entry which is preliminary data.</text>
</comment>
<feature type="transmembrane region" description="Helical" evidence="2">
    <location>
        <begin position="40"/>
        <end position="61"/>
    </location>
</feature>
<evidence type="ECO:0000256" key="2">
    <source>
        <dbReference type="SAM" id="Phobius"/>
    </source>
</evidence>
<keyword evidence="2" id="KW-0472">Membrane</keyword>
<evidence type="ECO:0000313" key="4">
    <source>
        <dbReference type="Proteomes" id="UP000887116"/>
    </source>
</evidence>
<evidence type="ECO:0008006" key="5">
    <source>
        <dbReference type="Google" id="ProtNLM"/>
    </source>
</evidence>
<feature type="transmembrane region" description="Helical" evidence="2">
    <location>
        <begin position="12"/>
        <end position="34"/>
    </location>
</feature>
<protein>
    <recommendedName>
        <fullName evidence="5">Transmembrane protein</fullName>
    </recommendedName>
</protein>
<organism evidence="3 4">
    <name type="scientific">Trichonephila clavata</name>
    <name type="common">Joro spider</name>
    <name type="synonym">Nephila clavata</name>
    <dbReference type="NCBI Taxonomy" id="2740835"/>
    <lineage>
        <taxon>Eukaryota</taxon>
        <taxon>Metazoa</taxon>
        <taxon>Ecdysozoa</taxon>
        <taxon>Arthropoda</taxon>
        <taxon>Chelicerata</taxon>
        <taxon>Arachnida</taxon>
        <taxon>Araneae</taxon>
        <taxon>Araneomorphae</taxon>
        <taxon>Entelegynae</taxon>
        <taxon>Araneoidea</taxon>
        <taxon>Nephilidae</taxon>
        <taxon>Trichonephila</taxon>
    </lineage>
</organism>
<name>A0A8X6HLP5_TRICU</name>
<dbReference type="Proteomes" id="UP000887116">
    <property type="component" value="Unassembled WGS sequence"/>
</dbReference>
<gene>
    <name evidence="3" type="ORF">TNCT_584991</name>
</gene>
<dbReference type="EMBL" id="BMAO01006020">
    <property type="protein sequence ID" value="GFR05494.1"/>
    <property type="molecule type" value="Genomic_DNA"/>
</dbReference>
<evidence type="ECO:0000256" key="1">
    <source>
        <dbReference type="SAM" id="MobiDB-lite"/>
    </source>
</evidence>
<dbReference type="OrthoDB" id="10535768at2759"/>
<proteinExistence type="predicted"/>
<keyword evidence="2" id="KW-1133">Transmembrane helix</keyword>
<sequence length="194" mass="21549">MPEENKVDFMYRALGLSGFIIFLLTGIVSLIFALDVDENVLSLSITSGALLYIAIFCCLWVSSEESKRNYRLREEEPISEVIELDEMADSKGLSTTEDYQKTIELVKRVESIEAAAERASNDESRIVVTVADIHSIDDTTESPSVDSCDRMSTSSSEEPKNLSLSHILPLIGIDESELFPEITIPSSSEDEEET</sequence>
<keyword evidence="4" id="KW-1185">Reference proteome</keyword>
<feature type="compositionally biased region" description="Polar residues" evidence="1">
    <location>
        <begin position="141"/>
        <end position="156"/>
    </location>
</feature>